<evidence type="ECO:0000313" key="4">
    <source>
        <dbReference type="Proteomes" id="UP001258994"/>
    </source>
</evidence>
<organism evidence="3 4">
    <name type="scientific">Thalassotalea psychrophila</name>
    <dbReference type="NCBI Taxonomy" id="3065647"/>
    <lineage>
        <taxon>Bacteria</taxon>
        <taxon>Pseudomonadati</taxon>
        <taxon>Pseudomonadota</taxon>
        <taxon>Gammaproteobacteria</taxon>
        <taxon>Alteromonadales</taxon>
        <taxon>Colwelliaceae</taxon>
        <taxon>Thalassotalea</taxon>
    </lineage>
</organism>
<dbReference type="InterPro" id="IPR051910">
    <property type="entry name" value="ComF/GntX_DNA_util-trans"/>
</dbReference>
<evidence type="ECO:0000259" key="2">
    <source>
        <dbReference type="Pfam" id="PF00156"/>
    </source>
</evidence>
<dbReference type="EMBL" id="CP134145">
    <property type="protein sequence ID" value="WNC72050.1"/>
    <property type="molecule type" value="Genomic_DNA"/>
</dbReference>
<sequence>MEMNKAKRSVFLQNSFTKLALIFKKVAAHFYCCDLCKQPSEKYSLLCSTCYEDISRFNLATVNGNLLNHPQISKNLPSIHFQQLIALAPYCWPFTRWIGELKYQQRFELAPLLAKMLAAGIKQYNLTAELPKLLISVPIHHNRLKVRQFNQAALIAKIIAKELGCEYNETLLIRHIKTNAQVGQSGANRRRNLKGAFTLGKAVKLPAHVGIVDDVVTTGATVSEMSKLLTQHGVKKITVLSICLTMPS</sequence>
<dbReference type="Pfam" id="PF00156">
    <property type="entry name" value="Pribosyltran"/>
    <property type="match status" value="1"/>
</dbReference>
<dbReference type="InterPro" id="IPR000836">
    <property type="entry name" value="PRTase_dom"/>
</dbReference>
<keyword evidence="4" id="KW-1185">Reference proteome</keyword>
<accession>A0ABY9TWA1</accession>
<protein>
    <submittedName>
        <fullName evidence="3">ComF family protein</fullName>
    </submittedName>
</protein>
<dbReference type="Proteomes" id="UP001258994">
    <property type="component" value="Chromosome"/>
</dbReference>
<dbReference type="CDD" id="cd06223">
    <property type="entry name" value="PRTases_typeI"/>
    <property type="match status" value="1"/>
</dbReference>
<dbReference type="PANTHER" id="PTHR47505:SF1">
    <property type="entry name" value="DNA UTILIZATION PROTEIN YHGH"/>
    <property type="match status" value="1"/>
</dbReference>
<gene>
    <name evidence="3" type="ORF">RGQ13_18315</name>
</gene>
<evidence type="ECO:0000313" key="3">
    <source>
        <dbReference type="EMBL" id="WNC72050.1"/>
    </source>
</evidence>
<dbReference type="RefSeq" id="WP_348391170.1">
    <property type="nucleotide sequence ID" value="NZ_CP134145.1"/>
</dbReference>
<reference evidence="4" key="1">
    <citation type="submission" date="2023-09" db="EMBL/GenBank/DDBJ databases">
        <authorList>
            <person name="Li S."/>
            <person name="Li X."/>
            <person name="Zhang C."/>
            <person name="Zhao Z."/>
        </authorList>
    </citation>
    <scope>NUCLEOTIDE SEQUENCE [LARGE SCALE GENOMIC DNA]</scope>
    <source>
        <strain evidence="4">SQ149</strain>
    </source>
</reference>
<feature type="domain" description="Phosphoribosyltransferase" evidence="2">
    <location>
        <begin position="152"/>
        <end position="240"/>
    </location>
</feature>
<proteinExistence type="inferred from homology"/>
<dbReference type="PANTHER" id="PTHR47505">
    <property type="entry name" value="DNA UTILIZATION PROTEIN YHGH"/>
    <property type="match status" value="1"/>
</dbReference>
<dbReference type="Gene3D" id="3.40.50.2020">
    <property type="match status" value="1"/>
</dbReference>
<evidence type="ECO:0000256" key="1">
    <source>
        <dbReference type="ARBA" id="ARBA00008007"/>
    </source>
</evidence>
<comment type="similarity">
    <text evidence="1">Belongs to the ComF/GntX family.</text>
</comment>
<dbReference type="SUPFAM" id="SSF53271">
    <property type="entry name" value="PRTase-like"/>
    <property type="match status" value="1"/>
</dbReference>
<name>A0ABY9TWA1_9GAMM</name>
<dbReference type="InterPro" id="IPR029057">
    <property type="entry name" value="PRTase-like"/>
</dbReference>